<dbReference type="AlphaFoldDB" id="A0A4C1XVV2"/>
<accession>A0A4C1XVV2</accession>
<dbReference type="EMBL" id="BGZK01000955">
    <property type="protein sequence ID" value="GBP66367.1"/>
    <property type="molecule type" value="Genomic_DNA"/>
</dbReference>
<evidence type="ECO:0000313" key="2">
    <source>
        <dbReference type="Proteomes" id="UP000299102"/>
    </source>
</evidence>
<proteinExistence type="predicted"/>
<name>A0A4C1XVV2_EUMVA</name>
<gene>
    <name evidence="1" type="ORF">EVAR_88477_1</name>
</gene>
<evidence type="ECO:0000313" key="1">
    <source>
        <dbReference type="EMBL" id="GBP66367.1"/>
    </source>
</evidence>
<comment type="caution">
    <text evidence="1">The sequence shown here is derived from an EMBL/GenBank/DDBJ whole genome shotgun (WGS) entry which is preliminary data.</text>
</comment>
<dbReference type="Proteomes" id="UP000299102">
    <property type="component" value="Unassembled WGS sequence"/>
</dbReference>
<keyword evidence="2" id="KW-1185">Reference proteome</keyword>
<protein>
    <submittedName>
        <fullName evidence="1">Uncharacterized protein</fullName>
    </submittedName>
</protein>
<reference evidence="1 2" key="1">
    <citation type="journal article" date="2019" name="Commun. Biol.">
        <title>The bagworm genome reveals a unique fibroin gene that provides high tensile strength.</title>
        <authorList>
            <person name="Kono N."/>
            <person name="Nakamura H."/>
            <person name="Ohtoshi R."/>
            <person name="Tomita M."/>
            <person name="Numata K."/>
            <person name="Arakawa K."/>
        </authorList>
    </citation>
    <scope>NUCLEOTIDE SEQUENCE [LARGE SCALE GENOMIC DNA]</scope>
</reference>
<organism evidence="1 2">
    <name type="scientific">Eumeta variegata</name>
    <name type="common">Bagworm moth</name>
    <name type="synonym">Eumeta japonica</name>
    <dbReference type="NCBI Taxonomy" id="151549"/>
    <lineage>
        <taxon>Eukaryota</taxon>
        <taxon>Metazoa</taxon>
        <taxon>Ecdysozoa</taxon>
        <taxon>Arthropoda</taxon>
        <taxon>Hexapoda</taxon>
        <taxon>Insecta</taxon>
        <taxon>Pterygota</taxon>
        <taxon>Neoptera</taxon>
        <taxon>Endopterygota</taxon>
        <taxon>Lepidoptera</taxon>
        <taxon>Glossata</taxon>
        <taxon>Ditrysia</taxon>
        <taxon>Tineoidea</taxon>
        <taxon>Psychidae</taxon>
        <taxon>Oiketicinae</taxon>
        <taxon>Eumeta</taxon>
    </lineage>
</organism>
<sequence>MYGISFKDRYINSHKAGDLNGDVATRVEKAFTKGCATGNGYSLCARTETETPSAHAWRRGAGAGRAWGRCDVCPDIAQFACPSRTFAYRLRRKVSNGSRGRVAHRRHPRLTRLNPHAQPAPAGGHHNPIHYMLRGRMKLNYPLICTLSNTEAGRLFFVTLEPPEKSPDTLTVLPAAVRIYRLLGTQSYRYVKRNKGLSVNYIAVAELGYRIVQLTLCKKCECRGAVAAARADGAERSEGGASAARVSGSRLAHSAAPCGGRVPFRVAKVHREGAWVRPHCRRRHYSAFVSR</sequence>